<evidence type="ECO:0000256" key="5">
    <source>
        <dbReference type="ARBA" id="ARBA00022490"/>
    </source>
</evidence>
<dbReference type="GO" id="GO:0006817">
    <property type="term" value="P:phosphate ion transport"/>
    <property type="evidence" value="ECO:0007669"/>
    <property type="project" value="UniProtKB-KW"/>
</dbReference>
<comment type="subunit">
    <text evidence="3 7">Homodimer.</text>
</comment>
<evidence type="ECO:0000256" key="7">
    <source>
        <dbReference type="PIRNR" id="PIRNR003107"/>
    </source>
</evidence>
<proteinExistence type="inferred from homology"/>
<dbReference type="PANTHER" id="PTHR42930">
    <property type="entry name" value="PHOSPHATE-SPECIFIC TRANSPORT SYSTEM ACCESSORY PROTEIN PHOU"/>
    <property type="match status" value="1"/>
</dbReference>
<organism evidence="9 10">
    <name type="scientific">Keratinibaculum paraultunense</name>
    <dbReference type="NCBI Taxonomy" id="1278232"/>
    <lineage>
        <taxon>Bacteria</taxon>
        <taxon>Bacillati</taxon>
        <taxon>Bacillota</taxon>
        <taxon>Tissierellia</taxon>
        <taxon>Tissierellales</taxon>
        <taxon>Tepidimicrobiaceae</taxon>
        <taxon>Keratinibaculum</taxon>
    </lineage>
</organism>
<dbReference type="InterPro" id="IPR028366">
    <property type="entry name" value="PhoU"/>
</dbReference>
<dbReference type="InterPro" id="IPR026022">
    <property type="entry name" value="PhoU_dom"/>
</dbReference>
<dbReference type="GO" id="GO:0030643">
    <property type="term" value="P:intracellular phosphate ion homeostasis"/>
    <property type="evidence" value="ECO:0007669"/>
    <property type="project" value="InterPro"/>
</dbReference>
<evidence type="ECO:0000256" key="1">
    <source>
        <dbReference type="ARBA" id="ARBA00004496"/>
    </source>
</evidence>
<evidence type="ECO:0000256" key="6">
    <source>
        <dbReference type="ARBA" id="ARBA00022592"/>
    </source>
</evidence>
<dbReference type="NCBIfam" id="TIGR02135">
    <property type="entry name" value="phoU_full"/>
    <property type="match status" value="1"/>
</dbReference>
<evidence type="ECO:0000256" key="4">
    <source>
        <dbReference type="ARBA" id="ARBA00022448"/>
    </source>
</evidence>
<dbReference type="SUPFAM" id="SSF109755">
    <property type="entry name" value="PhoU-like"/>
    <property type="match status" value="1"/>
</dbReference>
<dbReference type="PIRSF" id="PIRSF003107">
    <property type="entry name" value="PhoU"/>
    <property type="match status" value="1"/>
</dbReference>
<evidence type="ECO:0000259" key="8">
    <source>
        <dbReference type="Pfam" id="PF01895"/>
    </source>
</evidence>
<dbReference type="Pfam" id="PF01895">
    <property type="entry name" value="PhoU"/>
    <property type="match status" value="2"/>
</dbReference>
<comment type="similarity">
    <text evidence="2 7">Belongs to the PhoU family.</text>
</comment>
<name>A0A4R3KTW0_9FIRM</name>
<comment type="caution">
    <text evidence="9">The sequence shown here is derived from an EMBL/GenBank/DDBJ whole genome shotgun (WGS) entry which is preliminary data.</text>
</comment>
<comment type="function">
    <text evidence="7">Plays a role in the regulation of phosphate uptake.</text>
</comment>
<keyword evidence="6 7" id="KW-0592">Phosphate transport</keyword>
<dbReference type="InterPro" id="IPR038078">
    <property type="entry name" value="PhoU-like_sf"/>
</dbReference>
<dbReference type="GO" id="GO:0005737">
    <property type="term" value="C:cytoplasm"/>
    <property type="evidence" value="ECO:0007669"/>
    <property type="project" value="UniProtKB-SubCell"/>
</dbReference>
<dbReference type="PANTHER" id="PTHR42930:SF3">
    <property type="entry name" value="PHOSPHATE-SPECIFIC TRANSPORT SYSTEM ACCESSORY PROTEIN PHOU"/>
    <property type="match status" value="1"/>
</dbReference>
<dbReference type="AlphaFoldDB" id="A0A4R3KTW0"/>
<sequence>MRNKFDKELDLLNNELIEMGNLIESSIKAAITALDEQNIELAKRVIENDKEIDDMERAIEQRCLKLLIRHQPVAKDLRFISAALKMITDMERIGDQAADISEISIRLAEETYLKELIHIPQMAEATIKMVKSSIDSFVNRDITLVKKVIAYDDTVDELFDIIKNELVELIIQDINYKEQSIDFLMIAKYLERIGDHAQNIAEWVYFAITGEHYTW</sequence>
<dbReference type="FunFam" id="1.20.58.220:FF:000004">
    <property type="entry name" value="Phosphate-specific transport system accessory protein PhoU"/>
    <property type="match status" value="1"/>
</dbReference>
<keyword evidence="10" id="KW-1185">Reference proteome</keyword>
<reference evidence="9 10" key="1">
    <citation type="submission" date="2019-03" db="EMBL/GenBank/DDBJ databases">
        <title>Genomic Encyclopedia of Type Strains, Phase IV (KMG-IV): sequencing the most valuable type-strain genomes for metagenomic binning, comparative biology and taxonomic classification.</title>
        <authorList>
            <person name="Goeker M."/>
        </authorList>
    </citation>
    <scope>NUCLEOTIDE SEQUENCE [LARGE SCALE GENOMIC DNA]</scope>
    <source>
        <strain evidence="9 10">DSM 26752</strain>
    </source>
</reference>
<comment type="subcellular location">
    <subcellularLocation>
        <location evidence="1 7">Cytoplasm</location>
    </subcellularLocation>
</comment>
<dbReference type="Proteomes" id="UP000294567">
    <property type="component" value="Unassembled WGS sequence"/>
</dbReference>
<dbReference type="EMBL" id="SMAE01000007">
    <property type="protein sequence ID" value="TCS88675.1"/>
    <property type="molecule type" value="Genomic_DNA"/>
</dbReference>
<evidence type="ECO:0000256" key="3">
    <source>
        <dbReference type="ARBA" id="ARBA00011738"/>
    </source>
</evidence>
<keyword evidence="5 7" id="KW-0963">Cytoplasm</keyword>
<dbReference type="Gene3D" id="1.20.58.220">
    <property type="entry name" value="Phosphate transport system protein phou homolog 2, domain 2"/>
    <property type="match status" value="1"/>
</dbReference>
<protein>
    <recommendedName>
        <fullName evidence="7">Phosphate-specific transport system accessory protein PhoU</fullName>
    </recommendedName>
</protein>
<evidence type="ECO:0000313" key="10">
    <source>
        <dbReference type="Proteomes" id="UP000294567"/>
    </source>
</evidence>
<dbReference type="OrthoDB" id="9814256at2"/>
<evidence type="ECO:0000256" key="2">
    <source>
        <dbReference type="ARBA" id="ARBA00008107"/>
    </source>
</evidence>
<accession>A0A4R3KTW0</accession>
<feature type="domain" description="PhoU" evidence="8">
    <location>
        <begin position="119"/>
        <end position="204"/>
    </location>
</feature>
<dbReference type="RefSeq" id="WP_132027675.1">
    <property type="nucleotide sequence ID" value="NZ_CP068564.1"/>
</dbReference>
<gene>
    <name evidence="9" type="ORF">EDD65_10725</name>
</gene>
<evidence type="ECO:0000313" key="9">
    <source>
        <dbReference type="EMBL" id="TCS88675.1"/>
    </source>
</evidence>
<dbReference type="GO" id="GO:0045936">
    <property type="term" value="P:negative regulation of phosphate metabolic process"/>
    <property type="evidence" value="ECO:0007669"/>
    <property type="project" value="InterPro"/>
</dbReference>
<keyword evidence="4 7" id="KW-0813">Transport</keyword>
<feature type="domain" description="PhoU" evidence="8">
    <location>
        <begin position="16"/>
        <end position="103"/>
    </location>
</feature>